<sequence length="412" mass="45782">MTQTDRHLSLDAIRGFAVMGILLLNIIGFSMPDAGYVNPAAWGGTDPVNAGVWAINFTLFDGKMRGLFSVLFGASMLLVMQRAEAAGQNARSVHLNRMAWLFVIGAAHFILLWWGDILVPYAICGTLALFFVDKDVKQLLRWAAIFYLLYFLLTLVMVGGGWWQAIQAAEPGANPAMVRGTQEMLASFGKPGTKDIAESLDVYRSGWLTIVQHHLALFPDSLVSTLFFFTLDTLGMMLLGMAMLKSGFILGLWAPAIYAKIATRAFLIGLPPMIALAVWVIMSGFDTVITFGAFFSFSFPFRIVLTVGWAAALLLLIVKHRENPMITRVAAAGRAAFSNYLGTSLAMTFVFYGWGLGLFGQIDRATAMLFVFAAWGIMLAWSRPWLQRHRFGPAEWLWRSLARRKLQPMRLR</sequence>
<protein>
    <recommendedName>
        <fullName evidence="2">DUF418 domain-containing protein</fullName>
    </recommendedName>
</protein>
<feature type="domain" description="DUF418" evidence="2">
    <location>
        <begin position="245"/>
        <end position="404"/>
    </location>
</feature>
<comment type="caution">
    <text evidence="3">The sequence shown here is derived from an EMBL/GenBank/DDBJ whole genome shotgun (WGS) entry which is preliminary data.</text>
</comment>
<organism evidence="3 4">
    <name type="scientific">Blastomonas natatoria</name>
    <dbReference type="NCBI Taxonomy" id="34015"/>
    <lineage>
        <taxon>Bacteria</taxon>
        <taxon>Pseudomonadati</taxon>
        <taxon>Pseudomonadota</taxon>
        <taxon>Alphaproteobacteria</taxon>
        <taxon>Sphingomonadales</taxon>
        <taxon>Sphingomonadaceae</taxon>
        <taxon>Blastomonas</taxon>
    </lineage>
</organism>
<keyword evidence="1" id="KW-0812">Transmembrane</keyword>
<evidence type="ECO:0000313" key="4">
    <source>
        <dbReference type="Proteomes" id="UP000248014"/>
    </source>
</evidence>
<gene>
    <name evidence="3" type="ORF">C7451_107105</name>
</gene>
<dbReference type="PANTHER" id="PTHR30590:SF2">
    <property type="entry name" value="INNER MEMBRANE PROTEIN"/>
    <property type="match status" value="1"/>
</dbReference>
<reference evidence="3 4" key="1">
    <citation type="submission" date="2018-05" db="EMBL/GenBank/DDBJ databases">
        <title>Genomic Encyclopedia of Type Strains, Phase IV (KMG-IV): sequencing the most valuable type-strain genomes for metagenomic binning, comparative biology and taxonomic classification.</title>
        <authorList>
            <person name="Goeker M."/>
        </authorList>
    </citation>
    <scope>NUCLEOTIDE SEQUENCE [LARGE SCALE GENOMIC DNA]</scope>
    <source>
        <strain evidence="3 4">DSM 3183</strain>
    </source>
</reference>
<name>A0A2V3V048_9SPHN</name>
<dbReference type="Pfam" id="PF04235">
    <property type="entry name" value="DUF418"/>
    <property type="match status" value="1"/>
</dbReference>
<dbReference type="RefSeq" id="WP_110298882.1">
    <property type="nucleotide sequence ID" value="NZ_QJJM01000007.1"/>
</dbReference>
<dbReference type="PANTHER" id="PTHR30590">
    <property type="entry name" value="INNER MEMBRANE PROTEIN"/>
    <property type="match status" value="1"/>
</dbReference>
<dbReference type="AlphaFoldDB" id="A0A2V3V048"/>
<dbReference type="InterPro" id="IPR052529">
    <property type="entry name" value="Bact_Transport_Assoc"/>
</dbReference>
<keyword evidence="1" id="KW-1133">Transmembrane helix</keyword>
<feature type="transmembrane region" description="Helical" evidence="1">
    <location>
        <begin position="365"/>
        <end position="381"/>
    </location>
</feature>
<feature type="transmembrane region" description="Helical" evidence="1">
    <location>
        <begin position="265"/>
        <end position="285"/>
    </location>
</feature>
<dbReference type="OrthoDB" id="9807744at2"/>
<accession>A0A2V3V048</accession>
<feature type="transmembrane region" description="Helical" evidence="1">
    <location>
        <begin position="339"/>
        <end position="359"/>
    </location>
</feature>
<dbReference type="Proteomes" id="UP000248014">
    <property type="component" value="Unassembled WGS sequence"/>
</dbReference>
<keyword evidence="1" id="KW-0472">Membrane</keyword>
<feature type="transmembrane region" description="Helical" evidence="1">
    <location>
        <begin position="144"/>
        <end position="165"/>
    </location>
</feature>
<dbReference type="EMBL" id="QJJM01000007">
    <property type="protein sequence ID" value="PXW75136.1"/>
    <property type="molecule type" value="Genomic_DNA"/>
</dbReference>
<feature type="transmembrane region" description="Helical" evidence="1">
    <location>
        <begin position="291"/>
        <end position="318"/>
    </location>
</feature>
<keyword evidence="4" id="KW-1185">Reference proteome</keyword>
<proteinExistence type="predicted"/>
<evidence type="ECO:0000259" key="2">
    <source>
        <dbReference type="Pfam" id="PF04235"/>
    </source>
</evidence>
<evidence type="ECO:0000313" key="3">
    <source>
        <dbReference type="EMBL" id="PXW75136.1"/>
    </source>
</evidence>
<feature type="transmembrane region" description="Helical" evidence="1">
    <location>
        <begin position="117"/>
        <end position="132"/>
    </location>
</feature>
<evidence type="ECO:0000256" key="1">
    <source>
        <dbReference type="SAM" id="Phobius"/>
    </source>
</evidence>
<feature type="transmembrane region" description="Helical" evidence="1">
    <location>
        <begin position="226"/>
        <end position="253"/>
    </location>
</feature>
<dbReference type="InterPro" id="IPR007349">
    <property type="entry name" value="DUF418"/>
</dbReference>
<feature type="transmembrane region" description="Helical" evidence="1">
    <location>
        <begin position="12"/>
        <end position="31"/>
    </location>
</feature>